<dbReference type="GeneID" id="19202159"/>
<evidence type="ECO:0000256" key="1">
    <source>
        <dbReference type="SAM" id="MobiDB-lite"/>
    </source>
</evidence>
<protein>
    <submittedName>
        <fullName evidence="2">Uncharacterized protein</fullName>
    </submittedName>
</protein>
<reference evidence="3" key="1">
    <citation type="journal article" date="2012" name="Science">
        <title>The Paleozoic origin of enzymatic lignin decomposition reconstructed from 31 fungal genomes.</title>
        <authorList>
            <person name="Floudas D."/>
            <person name="Binder M."/>
            <person name="Riley R."/>
            <person name="Barry K."/>
            <person name="Blanchette R.A."/>
            <person name="Henrissat B."/>
            <person name="Martinez A.T."/>
            <person name="Otillar R."/>
            <person name="Spatafora J.W."/>
            <person name="Yadav J.S."/>
            <person name="Aerts A."/>
            <person name="Benoit I."/>
            <person name="Boyd A."/>
            <person name="Carlson A."/>
            <person name="Copeland A."/>
            <person name="Coutinho P.M."/>
            <person name="de Vries R.P."/>
            <person name="Ferreira P."/>
            <person name="Findley K."/>
            <person name="Foster B."/>
            <person name="Gaskell J."/>
            <person name="Glotzer D."/>
            <person name="Gorecki P."/>
            <person name="Heitman J."/>
            <person name="Hesse C."/>
            <person name="Hori C."/>
            <person name="Igarashi K."/>
            <person name="Jurgens J.A."/>
            <person name="Kallen N."/>
            <person name="Kersten P."/>
            <person name="Kohler A."/>
            <person name="Kuees U."/>
            <person name="Kumar T.K.A."/>
            <person name="Kuo A."/>
            <person name="LaButti K."/>
            <person name="Larrondo L.F."/>
            <person name="Lindquist E."/>
            <person name="Ling A."/>
            <person name="Lombard V."/>
            <person name="Lucas S."/>
            <person name="Lundell T."/>
            <person name="Martin R."/>
            <person name="McLaughlin D.J."/>
            <person name="Morgenstern I."/>
            <person name="Morin E."/>
            <person name="Murat C."/>
            <person name="Nagy L.G."/>
            <person name="Nolan M."/>
            <person name="Ohm R.A."/>
            <person name="Patyshakuliyeva A."/>
            <person name="Rokas A."/>
            <person name="Ruiz-Duenas F.J."/>
            <person name="Sabat G."/>
            <person name="Salamov A."/>
            <person name="Samejima M."/>
            <person name="Schmutz J."/>
            <person name="Slot J.C."/>
            <person name="St John F."/>
            <person name="Stenlid J."/>
            <person name="Sun H."/>
            <person name="Sun S."/>
            <person name="Syed K."/>
            <person name="Tsang A."/>
            <person name="Wiebenga A."/>
            <person name="Young D."/>
            <person name="Pisabarro A."/>
            <person name="Eastwood D.C."/>
            <person name="Martin F."/>
            <person name="Cullen D."/>
            <person name="Grigoriev I.V."/>
            <person name="Hibbett D.S."/>
        </authorList>
    </citation>
    <scope>NUCLEOTIDE SEQUENCE [LARGE SCALE GENOMIC DNA]</scope>
    <source>
        <strain evidence="3">RWD-64-598 SS2</strain>
    </source>
</reference>
<comment type="caution">
    <text evidence="2">The sequence shown here is derived from an EMBL/GenBank/DDBJ whole genome shotgun (WGS) entry which is preliminary data.</text>
</comment>
<accession>A0A5M3MD58</accession>
<evidence type="ECO:0000313" key="3">
    <source>
        <dbReference type="Proteomes" id="UP000053558"/>
    </source>
</evidence>
<gene>
    <name evidence="2" type="ORF">CONPUDRAFT_146138</name>
</gene>
<dbReference type="Proteomes" id="UP000053558">
    <property type="component" value="Unassembled WGS sequence"/>
</dbReference>
<dbReference type="AlphaFoldDB" id="A0A5M3MD58"/>
<keyword evidence="3" id="KW-1185">Reference proteome</keyword>
<dbReference type="RefSeq" id="XP_007772479.1">
    <property type="nucleotide sequence ID" value="XM_007774289.1"/>
</dbReference>
<feature type="compositionally biased region" description="Basic residues" evidence="1">
    <location>
        <begin position="472"/>
        <end position="484"/>
    </location>
</feature>
<dbReference type="EMBL" id="JH711584">
    <property type="protein sequence ID" value="EIW77023.1"/>
    <property type="molecule type" value="Genomic_DNA"/>
</dbReference>
<feature type="compositionally biased region" description="Low complexity" evidence="1">
    <location>
        <begin position="271"/>
        <end position="289"/>
    </location>
</feature>
<dbReference type="KEGG" id="cput:CONPUDRAFT_146138"/>
<proteinExistence type="predicted"/>
<evidence type="ECO:0000313" key="2">
    <source>
        <dbReference type="EMBL" id="EIW77023.1"/>
    </source>
</evidence>
<organism evidence="2 3">
    <name type="scientific">Coniophora puteana (strain RWD-64-598)</name>
    <name type="common">Brown rot fungus</name>
    <dbReference type="NCBI Taxonomy" id="741705"/>
    <lineage>
        <taxon>Eukaryota</taxon>
        <taxon>Fungi</taxon>
        <taxon>Dikarya</taxon>
        <taxon>Basidiomycota</taxon>
        <taxon>Agaricomycotina</taxon>
        <taxon>Agaricomycetes</taxon>
        <taxon>Agaricomycetidae</taxon>
        <taxon>Boletales</taxon>
        <taxon>Coniophorineae</taxon>
        <taxon>Coniophoraceae</taxon>
        <taxon>Coniophora</taxon>
    </lineage>
</organism>
<sequence>MGDECGYDAARSSALTLRIWTAGQMECGARQLDRRTDGWTAGMLDRRKMWIPRYPRFCAAGARRVLEAESQTSTFDSSGLAAQTLSTVWWRILALGQYKIAGSLDIERERKALHMCYVGVQGPLEEYHPHFSEADILFLLRLLYRVIAVAVLSTVLDALFGLFSAPSKVVGDGTLSQHLLDIALPIDSDPLEMCPTIVPICDRGLSGDECEAQRGSEIKSAVTVFVDEVSLHDAFVTSLDTERLEDIIPNLAASDDEALARVLSTCCSATTSASSITSPPSPFSITQPTLSIPETRNQKLNRKRKEQRSEKAAALRAQLSPDCLLPGTQLPAKFYGTSRNAVQKRKKKEKKLDAMLASFDKMVHLGTPSVSALSLAGCNVPHPLEHRVVDAQDRLLISLDVGDFTAGSASALTEKWARGRLETEASSNHVTQCIRIEAPVEDASELIPATNLILADNAISEPSRSSMDTRTKAQKRAATKKRKRDAAAAVEPTLTPLTVGDRRYP</sequence>
<name>A0A5M3MD58_CONPW</name>
<feature type="region of interest" description="Disordered" evidence="1">
    <location>
        <begin position="271"/>
        <end position="312"/>
    </location>
</feature>
<feature type="region of interest" description="Disordered" evidence="1">
    <location>
        <begin position="462"/>
        <end position="505"/>
    </location>
</feature>